<protein>
    <submittedName>
        <fullName evidence="2">Uncharacterized protein</fullName>
    </submittedName>
</protein>
<dbReference type="Proteomes" id="UP001175211">
    <property type="component" value="Unassembled WGS sequence"/>
</dbReference>
<sequence>MPSQSSVTPSGTRPLPFSRSHANNASLLPSPDFSALMAALANLNLSAGGATLSTMTMTTTSNTLHLPASNTIRGTSTLPVVAPPPVTAASTVTVGTPSTTSSITITTPTPSTVGSTPAAMTMMTTPSHAKCLVYCIPRPEDLPRPQNVWPPQNNFYVITSGQEVSLFFTWYVHFSLPSIFSSPEHQE</sequence>
<evidence type="ECO:0000313" key="2">
    <source>
        <dbReference type="EMBL" id="KAK0441995.1"/>
    </source>
</evidence>
<gene>
    <name evidence="2" type="ORF">EV420DRAFT_1649790</name>
</gene>
<organism evidence="2 3">
    <name type="scientific">Armillaria tabescens</name>
    <name type="common">Ringless honey mushroom</name>
    <name type="synonym">Agaricus tabescens</name>
    <dbReference type="NCBI Taxonomy" id="1929756"/>
    <lineage>
        <taxon>Eukaryota</taxon>
        <taxon>Fungi</taxon>
        <taxon>Dikarya</taxon>
        <taxon>Basidiomycota</taxon>
        <taxon>Agaricomycotina</taxon>
        <taxon>Agaricomycetes</taxon>
        <taxon>Agaricomycetidae</taxon>
        <taxon>Agaricales</taxon>
        <taxon>Marasmiineae</taxon>
        <taxon>Physalacriaceae</taxon>
        <taxon>Desarmillaria</taxon>
    </lineage>
</organism>
<feature type="region of interest" description="Disordered" evidence="1">
    <location>
        <begin position="1"/>
        <end position="23"/>
    </location>
</feature>
<dbReference type="AlphaFoldDB" id="A0AA39MQF1"/>
<keyword evidence="3" id="KW-1185">Reference proteome</keyword>
<evidence type="ECO:0000256" key="1">
    <source>
        <dbReference type="SAM" id="MobiDB-lite"/>
    </source>
</evidence>
<comment type="caution">
    <text evidence="2">The sequence shown here is derived from an EMBL/GenBank/DDBJ whole genome shotgun (WGS) entry which is preliminary data.</text>
</comment>
<accession>A0AA39MQF1</accession>
<dbReference type="RefSeq" id="XP_060324148.1">
    <property type="nucleotide sequence ID" value="XM_060478360.1"/>
</dbReference>
<evidence type="ECO:0000313" key="3">
    <source>
        <dbReference type="Proteomes" id="UP001175211"/>
    </source>
</evidence>
<proteinExistence type="predicted"/>
<dbReference type="EMBL" id="JAUEPS010000066">
    <property type="protein sequence ID" value="KAK0441995.1"/>
    <property type="molecule type" value="Genomic_DNA"/>
</dbReference>
<reference evidence="2" key="1">
    <citation type="submission" date="2023-06" db="EMBL/GenBank/DDBJ databases">
        <authorList>
            <consortium name="Lawrence Berkeley National Laboratory"/>
            <person name="Ahrendt S."/>
            <person name="Sahu N."/>
            <person name="Indic B."/>
            <person name="Wong-Bajracharya J."/>
            <person name="Merenyi Z."/>
            <person name="Ke H.-M."/>
            <person name="Monk M."/>
            <person name="Kocsube S."/>
            <person name="Drula E."/>
            <person name="Lipzen A."/>
            <person name="Balint B."/>
            <person name="Henrissat B."/>
            <person name="Andreopoulos B."/>
            <person name="Martin F.M."/>
            <person name="Harder C.B."/>
            <person name="Rigling D."/>
            <person name="Ford K.L."/>
            <person name="Foster G.D."/>
            <person name="Pangilinan J."/>
            <person name="Papanicolaou A."/>
            <person name="Barry K."/>
            <person name="LaButti K."/>
            <person name="Viragh M."/>
            <person name="Koriabine M."/>
            <person name="Yan M."/>
            <person name="Riley R."/>
            <person name="Champramary S."/>
            <person name="Plett K.L."/>
            <person name="Tsai I.J."/>
            <person name="Slot J."/>
            <person name="Sipos G."/>
            <person name="Plett J."/>
            <person name="Nagy L.G."/>
            <person name="Grigoriev I.V."/>
        </authorList>
    </citation>
    <scope>NUCLEOTIDE SEQUENCE</scope>
    <source>
        <strain evidence="2">CCBAS 213</strain>
    </source>
</reference>
<dbReference type="GeneID" id="85361908"/>
<feature type="compositionally biased region" description="Polar residues" evidence="1">
    <location>
        <begin position="1"/>
        <end position="11"/>
    </location>
</feature>
<name>A0AA39MQF1_ARMTA</name>